<dbReference type="Proteomes" id="UP000440224">
    <property type="component" value="Unassembled WGS sequence"/>
</dbReference>
<comment type="caution">
    <text evidence="6">The sequence shown here is derived from an EMBL/GenBank/DDBJ whole genome shotgun (WGS) entry which is preliminary data.</text>
</comment>
<comment type="subcellular location">
    <subcellularLocation>
        <location evidence="1">Endoplasmic reticulum membrane</location>
        <topology evidence="1">Single-pass membrane protein</topology>
    </subcellularLocation>
</comment>
<dbReference type="Gene3D" id="3.40.50.2000">
    <property type="entry name" value="Glycogen Phosphorylase B"/>
    <property type="match status" value="1"/>
</dbReference>
<evidence type="ECO:0000256" key="1">
    <source>
        <dbReference type="ARBA" id="ARBA00004389"/>
    </source>
</evidence>
<keyword evidence="4" id="KW-1133">Transmembrane helix</keyword>
<evidence type="ECO:0000313" key="7">
    <source>
        <dbReference type="Proteomes" id="UP000440224"/>
    </source>
</evidence>
<protein>
    <recommendedName>
        <fullName evidence="8">Polysaccharide biosynthesis protein</fullName>
    </recommendedName>
</protein>
<keyword evidence="3" id="KW-0256">Endoplasmic reticulum</keyword>
<dbReference type="GO" id="GO:0006488">
    <property type="term" value="P:dolichol-linked oligosaccharide biosynthetic process"/>
    <property type="evidence" value="ECO:0007669"/>
    <property type="project" value="InterPro"/>
</dbReference>
<dbReference type="OrthoDB" id="555447at2"/>
<dbReference type="EMBL" id="WJIE01000003">
    <property type="protein sequence ID" value="MRG92595.1"/>
    <property type="molecule type" value="Genomic_DNA"/>
</dbReference>
<dbReference type="InterPro" id="IPR013969">
    <property type="entry name" value="Oligosacch_biosynth_Alg14"/>
</dbReference>
<evidence type="ECO:0000256" key="3">
    <source>
        <dbReference type="ARBA" id="ARBA00022824"/>
    </source>
</evidence>
<keyword evidence="7" id="KW-1185">Reference proteome</keyword>
<dbReference type="PANTHER" id="PTHR12154:SF4">
    <property type="entry name" value="UDP-N-ACETYLGLUCOSAMINE TRANSFERASE SUBUNIT ALG14 HOMOLOG"/>
    <property type="match status" value="1"/>
</dbReference>
<organism evidence="6 7">
    <name type="scientific">Polyangium spumosum</name>
    <dbReference type="NCBI Taxonomy" id="889282"/>
    <lineage>
        <taxon>Bacteria</taxon>
        <taxon>Pseudomonadati</taxon>
        <taxon>Myxococcota</taxon>
        <taxon>Polyangia</taxon>
        <taxon>Polyangiales</taxon>
        <taxon>Polyangiaceae</taxon>
        <taxon>Polyangium</taxon>
    </lineage>
</organism>
<name>A0A6N7PQU8_9BACT</name>
<evidence type="ECO:0008006" key="8">
    <source>
        <dbReference type="Google" id="ProtNLM"/>
    </source>
</evidence>
<accession>A0A6N7PQU8</accession>
<dbReference type="RefSeq" id="WP_153819460.1">
    <property type="nucleotide sequence ID" value="NZ_WJIE01000003.1"/>
</dbReference>
<reference evidence="6 7" key="1">
    <citation type="submission" date="2019-10" db="EMBL/GenBank/DDBJ databases">
        <title>A soil myxobacterium in the family Polyangiaceae.</title>
        <authorList>
            <person name="Li Y."/>
            <person name="Wang J."/>
        </authorList>
    </citation>
    <scope>NUCLEOTIDE SEQUENCE [LARGE SCALE GENOMIC DNA]</scope>
    <source>
        <strain evidence="6 7">DSM 14734</strain>
    </source>
</reference>
<sequence length="148" mass="16276">MKILVVSSVGGHLTEIMQLAPVLAGHEVVLVLNDEAPLPDFPFVRVYRIAHAERDVRVLLNLLEAARILRHEDPDIVLSAGAGPAVPVALVARIGARARVVFVETAAAIVRPTLTGRLMAPLAHRFFYQWDTLAWFFPRAEKASIHFG</sequence>
<dbReference type="Pfam" id="PF08660">
    <property type="entry name" value="Alg14"/>
    <property type="match status" value="1"/>
</dbReference>
<proteinExistence type="predicted"/>
<evidence type="ECO:0000256" key="4">
    <source>
        <dbReference type="ARBA" id="ARBA00022989"/>
    </source>
</evidence>
<dbReference type="AlphaFoldDB" id="A0A6N7PQU8"/>
<keyword evidence="5" id="KW-0472">Membrane</keyword>
<dbReference type="GO" id="GO:0004577">
    <property type="term" value="F:N-acetylglucosaminyldiphosphodolichol N-acetylglucosaminyltransferase activity"/>
    <property type="evidence" value="ECO:0007669"/>
    <property type="project" value="TreeGrafter"/>
</dbReference>
<evidence type="ECO:0000313" key="6">
    <source>
        <dbReference type="EMBL" id="MRG92595.1"/>
    </source>
</evidence>
<evidence type="ECO:0000256" key="2">
    <source>
        <dbReference type="ARBA" id="ARBA00022692"/>
    </source>
</evidence>
<gene>
    <name evidence="6" type="ORF">GF068_11740</name>
</gene>
<dbReference type="PANTHER" id="PTHR12154">
    <property type="entry name" value="GLYCOSYL TRANSFERASE-RELATED"/>
    <property type="match status" value="1"/>
</dbReference>
<keyword evidence="2" id="KW-0812">Transmembrane</keyword>
<dbReference type="SUPFAM" id="SSF53756">
    <property type="entry name" value="UDP-Glycosyltransferase/glycogen phosphorylase"/>
    <property type="match status" value="1"/>
</dbReference>
<evidence type="ECO:0000256" key="5">
    <source>
        <dbReference type="ARBA" id="ARBA00023136"/>
    </source>
</evidence>